<reference evidence="1" key="1">
    <citation type="submission" date="2021-01" db="EMBL/GenBank/DDBJ databases">
        <authorList>
            <person name="Corre E."/>
            <person name="Pelletier E."/>
            <person name="Niang G."/>
            <person name="Scheremetjew M."/>
            <person name="Finn R."/>
            <person name="Kale V."/>
            <person name="Holt S."/>
            <person name="Cochrane G."/>
            <person name="Meng A."/>
            <person name="Brown T."/>
            <person name="Cohen L."/>
        </authorList>
    </citation>
    <scope>NUCLEOTIDE SEQUENCE</scope>
    <source>
        <strain evidence="1">SAG 11-49</strain>
    </source>
</reference>
<sequence>MLADFIGTCLLKDLSQRADLGRALARHLIEDQTADKMLGRMAQDIQSIDPHTPDATLRNLVQAYALHSFGAPNMLATERAHAIGSFVDALQQYPSSDQYKTLAKTLVRVKDLLGQPTRESQVVALLSRQGAGVCMAVFAAQQLLTSQGEQAMDSGPSAHAHEAAVAIRAAALPSTRPISQYADIYVGHHVVEIDVRGDITMRDGSGSAMVWVGDIKSSASQLGAGLQRLALRLTLLEWALRTVRPDLQSVFKTGKLYLPQCEAEDVGPLHEVVPTDHLFMVVGIW</sequence>
<gene>
    <name evidence="1" type="ORF">CLEI1391_LOCUS8996</name>
</gene>
<protein>
    <submittedName>
        <fullName evidence="1">Uncharacterized protein</fullName>
    </submittedName>
</protein>
<accession>A0A7S0WR33</accession>
<dbReference type="AlphaFoldDB" id="A0A7S0WR33"/>
<evidence type="ECO:0000313" key="1">
    <source>
        <dbReference type="EMBL" id="CAD8679339.1"/>
    </source>
</evidence>
<name>A0A7S0WR33_9CHLO</name>
<organism evidence="1">
    <name type="scientific">Chlamydomonas leiostraca</name>
    <dbReference type="NCBI Taxonomy" id="1034604"/>
    <lineage>
        <taxon>Eukaryota</taxon>
        <taxon>Viridiplantae</taxon>
        <taxon>Chlorophyta</taxon>
        <taxon>core chlorophytes</taxon>
        <taxon>Chlorophyceae</taxon>
        <taxon>CS clade</taxon>
        <taxon>Chlamydomonadales</taxon>
        <taxon>Chlamydomonadaceae</taxon>
        <taxon>Chlamydomonas</taxon>
    </lineage>
</organism>
<proteinExistence type="predicted"/>
<dbReference type="EMBL" id="HBFB01016073">
    <property type="protein sequence ID" value="CAD8679339.1"/>
    <property type="molecule type" value="Transcribed_RNA"/>
</dbReference>